<reference evidence="1 2" key="1">
    <citation type="submission" date="2016-11" db="EMBL/GenBank/DDBJ databases">
        <authorList>
            <person name="Rush R.E."/>
            <person name="Stoner T.H."/>
            <person name="Bowman C.A."/>
            <person name="Russell D.A."/>
            <person name="Pope W.H."/>
            <person name="Jacobs-Sera D."/>
            <person name="Hatfull G.F."/>
        </authorList>
    </citation>
    <scope>NUCLEOTIDE SEQUENCE [LARGE SCALE GENOMIC DNA]</scope>
</reference>
<dbReference type="GeneID" id="64946691"/>
<organism evidence="1 2">
    <name type="scientific">Mycobacterium phage Camperdownii</name>
    <dbReference type="NCBI Taxonomy" id="1927024"/>
    <lineage>
        <taxon>Viruses</taxon>
        <taxon>Duplodnaviria</taxon>
        <taxon>Heunggongvirae</taxon>
        <taxon>Uroviricota</taxon>
        <taxon>Caudoviricetes</taxon>
        <taxon>Backyardiganvirus</taxon>
        <taxon>Backyardiganvirus camperdownii</taxon>
    </lineage>
</organism>
<gene>
    <name evidence="1" type="primary">74</name>
    <name evidence="1" type="ORF">SEA_CAMPERDOWNII_74</name>
</gene>
<protein>
    <submittedName>
        <fullName evidence="1">Uncharacterized protein</fullName>
    </submittedName>
</protein>
<dbReference type="Proteomes" id="UP000224171">
    <property type="component" value="Segment"/>
</dbReference>
<accession>A0A1L5C0N6</accession>
<evidence type="ECO:0000313" key="1">
    <source>
        <dbReference type="EMBL" id="APL99668.1"/>
    </source>
</evidence>
<keyword evidence="2" id="KW-1185">Reference proteome</keyword>
<dbReference type="EMBL" id="KY204245">
    <property type="protein sequence ID" value="APL99668.1"/>
    <property type="molecule type" value="Genomic_DNA"/>
</dbReference>
<name>A0A1L5C0N6_9CAUD</name>
<dbReference type="RefSeq" id="YP_010062890.1">
    <property type="nucleotide sequence ID" value="NC_054799.1"/>
</dbReference>
<proteinExistence type="predicted"/>
<evidence type="ECO:0000313" key="2">
    <source>
        <dbReference type="Proteomes" id="UP000224171"/>
    </source>
</evidence>
<dbReference type="KEGG" id="vg:64946691"/>
<sequence length="37" mass="4359">MLPRGWTCDGYSLSHTLYIAQEERHEQHPPRGLEGRH</sequence>